<dbReference type="InterPro" id="IPR007936">
    <property type="entry name" value="VapE-like_dom"/>
</dbReference>
<dbReference type="RefSeq" id="WP_103915910.1">
    <property type="nucleotide sequence ID" value="NZ_FNUV01000005.1"/>
</dbReference>
<evidence type="ECO:0000259" key="2">
    <source>
        <dbReference type="Pfam" id="PF08800"/>
    </source>
</evidence>
<feature type="domain" description="BT4734-like N-terminal" evidence="2">
    <location>
        <begin position="40"/>
        <end position="160"/>
    </location>
</feature>
<protein>
    <submittedName>
        <fullName evidence="3">VirE N-terminal domain-containing protein</fullName>
    </submittedName>
</protein>
<evidence type="ECO:0000259" key="1">
    <source>
        <dbReference type="Pfam" id="PF05272"/>
    </source>
</evidence>
<dbReference type="Pfam" id="PF05272">
    <property type="entry name" value="VapE-like_dom"/>
    <property type="match status" value="1"/>
</dbReference>
<name>A0A1H5VW35_XYLRU</name>
<gene>
    <name evidence="3" type="ORF">SAMN05216354_2089</name>
</gene>
<dbReference type="Pfam" id="PF08800">
    <property type="entry name" value="BT4734-like_N"/>
    <property type="match status" value="1"/>
</dbReference>
<dbReference type="EMBL" id="FNUV01000005">
    <property type="protein sequence ID" value="SEF91515.1"/>
    <property type="molecule type" value="Genomic_DNA"/>
</dbReference>
<dbReference type="Proteomes" id="UP000236735">
    <property type="component" value="Unassembled WGS sequence"/>
</dbReference>
<dbReference type="PANTHER" id="PTHR34985:SF1">
    <property type="entry name" value="SLR0554 PROTEIN"/>
    <property type="match status" value="1"/>
</dbReference>
<dbReference type="InterPro" id="IPR014907">
    <property type="entry name" value="BT4734-like_N"/>
</dbReference>
<accession>A0A1H5VW35</accession>
<sequence length="606" mass="70572">MFNHQLSLLSHSKDTCPQRMTIQQVAENIKNGEWPPGYQPVLMVQGVYEGGIHQKDLTCLSQLSAAVFSHLDNDSMAKLREEARDDPHTLMLFTVADSLVILYPYELDQGYELRLQCQFYRKAFLYGNDYYEQLLGAQSVKKGKDASRCIPLARDGDAYYNPMADPFLVWEIKEGCRRQTSRVKSREGLRERKENYREMYMSSEEIEEWLSRHIELRHNLITRRREYRWLEDGAVEGSGAWLNFDDKTLNTLYRHISKVKNVKRDVIDHLVGSDFVRDFNPFQAYFDSLPSYDGDDYILSTAAGVSIEGDFDDWRIFVECFRKWLVAMVASWLNPEVVNHMILVFIGKQGIYKTTWMNHLLPPELRSYFSTQMGIGRTDKDALLAMSQYGLICCEELDTMSRREMNEMKRAITLSYIDARPAYGRYVEHRPHIASFCGTGNNEKFLNDPTGTRRWLAFKVEHIESPIRQPFNYKGIYAQAYYLYRNRFQYWFSDNDTVAIDKRNNRFKVANIEKQLVYRYYRLPSGSDTGEFIDTGTALQQMSGNIAHKLHIEALDQAFLELGFQSVECDGMHGYLAVRRMPEEINALGRQMAHMIKTDTDSAEPF</sequence>
<feature type="domain" description="Virulence-associated protein E-like" evidence="1">
    <location>
        <begin position="316"/>
        <end position="507"/>
    </location>
</feature>
<evidence type="ECO:0000313" key="3">
    <source>
        <dbReference type="EMBL" id="SEF91515.1"/>
    </source>
</evidence>
<reference evidence="3 4" key="1">
    <citation type="submission" date="2016-10" db="EMBL/GenBank/DDBJ databases">
        <authorList>
            <person name="de Groot N.N."/>
        </authorList>
    </citation>
    <scope>NUCLEOTIDE SEQUENCE [LARGE SCALE GENOMIC DNA]</scope>
    <source>
        <strain evidence="3 4">AR32</strain>
    </source>
</reference>
<organism evidence="3 4">
    <name type="scientific">Xylanibacter ruminicola</name>
    <name type="common">Prevotella ruminicola</name>
    <dbReference type="NCBI Taxonomy" id="839"/>
    <lineage>
        <taxon>Bacteria</taxon>
        <taxon>Pseudomonadati</taxon>
        <taxon>Bacteroidota</taxon>
        <taxon>Bacteroidia</taxon>
        <taxon>Bacteroidales</taxon>
        <taxon>Prevotellaceae</taxon>
        <taxon>Xylanibacter</taxon>
    </lineage>
</organism>
<evidence type="ECO:0000313" key="4">
    <source>
        <dbReference type="Proteomes" id="UP000236735"/>
    </source>
</evidence>
<dbReference type="AlphaFoldDB" id="A0A1H5VW35"/>
<proteinExistence type="predicted"/>
<dbReference type="PANTHER" id="PTHR34985">
    <property type="entry name" value="SLR0554 PROTEIN"/>
    <property type="match status" value="1"/>
</dbReference>